<dbReference type="InterPro" id="IPR002182">
    <property type="entry name" value="NB-ARC"/>
</dbReference>
<dbReference type="Proteomes" id="UP000542742">
    <property type="component" value="Unassembled WGS sequence"/>
</dbReference>
<dbReference type="Pfam" id="PF13374">
    <property type="entry name" value="TPR_10"/>
    <property type="match status" value="3"/>
</dbReference>
<feature type="domain" description="DUF7779" evidence="3">
    <location>
        <begin position="732"/>
        <end position="818"/>
    </location>
</feature>
<dbReference type="Gene3D" id="1.25.40.10">
    <property type="entry name" value="Tetratricopeptide repeat domain"/>
    <property type="match status" value="2"/>
</dbReference>
<dbReference type="InterPro" id="IPR027417">
    <property type="entry name" value="P-loop_NTPase"/>
</dbReference>
<dbReference type="PANTHER" id="PTHR46082">
    <property type="entry name" value="ATP/GTP-BINDING PROTEIN-RELATED"/>
    <property type="match status" value="1"/>
</dbReference>
<dbReference type="Pfam" id="PF13424">
    <property type="entry name" value="TPR_12"/>
    <property type="match status" value="2"/>
</dbReference>
<evidence type="ECO:0008006" key="6">
    <source>
        <dbReference type="Google" id="ProtNLM"/>
    </source>
</evidence>
<proteinExistence type="predicted"/>
<dbReference type="NCBIfam" id="NF040586">
    <property type="entry name" value="FxSxx_TPR"/>
    <property type="match status" value="1"/>
</dbReference>
<accession>A0A7W7G6G2</accession>
<dbReference type="Pfam" id="PF00931">
    <property type="entry name" value="NB-ARC"/>
    <property type="match status" value="1"/>
</dbReference>
<comment type="caution">
    <text evidence="4">The sequence shown here is derived from an EMBL/GenBank/DDBJ whole genome shotgun (WGS) entry which is preliminary data.</text>
</comment>
<dbReference type="InterPro" id="IPR047738">
    <property type="entry name" value="SAV_2336-like_N"/>
</dbReference>
<feature type="region of interest" description="Disordered" evidence="1">
    <location>
        <begin position="430"/>
        <end position="459"/>
    </location>
</feature>
<dbReference type="InterPro" id="IPR011990">
    <property type="entry name" value="TPR-like_helical_dom_sf"/>
</dbReference>
<dbReference type="NCBIfam" id="NF041121">
    <property type="entry name" value="SAV_2336_NTERM"/>
    <property type="match status" value="1"/>
</dbReference>
<feature type="compositionally biased region" description="Pro residues" evidence="1">
    <location>
        <begin position="440"/>
        <end position="451"/>
    </location>
</feature>
<evidence type="ECO:0000313" key="5">
    <source>
        <dbReference type="Proteomes" id="UP000542742"/>
    </source>
</evidence>
<evidence type="ECO:0000259" key="2">
    <source>
        <dbReference type="Pfam" id="PF00931"/>
    </source>
</evidence>
<dbReference type="EMBL" id="JACHMF010000001">
    <property type="protein sequence ID" value="MBB4697987.1"/>
    <property type="molecule type" value="Genomic_DNA"/>
</dbReference>
<sequence length="1307" mass="142912">MAETLPPEDRPDDAPLIEQRTVHLPGGDVQWPVVVSYPGDGTVATALLPLAELDVSRQEWDFEVLVDDHYSMQLWTEAIDAFADEVSRLAVFRRVRRWRLRVPSTAAEPARLAGPIDPEPDRVAQILVTPGRPRCILICTDGAAPGWRHGHLAEALRTWGATHFVAIVHMLPQQIWGRSGIIGQRTALSPLGDAVANAGLTGPAGAADEGLTVPVIELAGPWLHELARLIASPGSDPVEIPCLFVGGPGESSPVSPTPPADPARVRPGPAVAHFQAGASPEAVRLAQLLAAAPLSIPIMRLIQAELMPRSGPGHLAEIVVAGLLRPVEADPAADESGLVTHRFVPGARAALLAASQQQTTKQVIHLLDHHLGDRVPIIRLVATTVRSPAAATISRIEPGERRLAEVLAGVLRALSGPYLSPAADMERHLARPRGTSSALPPLPEPAGPPGPAAGAEFFGTSPRPPGPAGRLPVILGRLPPRNPNFTGRFDLLAELQTRLATGTTAVLPEALHGMGGVGKTQVVIEFVYQHQTEYEVIWWISAEQPSQIVAGMVELAQRLGLPVGAEAAAVPAVREALRRGEPYANWLLIFDNADSPEVVAEYFPKGGPGRIIVTSRNLQWSRVARQIDVDIFKRAESVALLRRRTERPGRPSDRPALTDADADALAEALGDLPLAIEQAGAWLAETGMQAREYLDLFQSKTTELMEMSAPAPFYNTPVAAAWNVSLDYLARNRPAALRLLQICAFLAPEPISRNLLLRPGVAQIEDEPDSALRDPIQFGRAVLEISRYALARIDHVNNNIQLHRLVQSVLVRRMTDPERETMRDRAYRLLAANDPNQPDERSSWPWYAELYPHLRASGAITGAVDPYLRRLVINEARYHAGWGDLKESLVISREAYEAWAPPAGEPDPEQRLEIGRWLGYVLFALGRSEEAATHNLELLETHRALLGPEHEATFDSLQAVAADLRAQGKFQEAVELSRQVYAGCQAEFRDDGPPTLKAAQNLAVSLRLAGLFEEAGRLDQQIYDTKVWTHGPAHVESLVALRGVIIARRQLGEYMEARDRFEALAVTFFETLTDRDPQMLETKWGLSVTRRKAGDHEGALALSRDALRGYESVLGPDNWSTLTAALNLSLDLRQAALLDEAEVIAEDNFRRFRQTLGKEHPHTLAAGGNLAIILRLRGNLADARALNEATVRRLHDRLGDSHILSLGCTTNLASDLYAAGEFQDAYDLDAENLKRYRRVLGEDHPSTLAAALNLAIDLRELGRVDEAEALWHDTLDRYRRTLRATHPATTDAENWIRANCDMDPMPL</sequence>
<keyword evidence="5" id="KW-1185">Reference proteome</keyword>
<reference evidence="4 5" key="1">
    <citation type="submission" date="2020-08" db="EMBL/GenBank/DDBJ databases">
        <title>Sequencing the genomes of 1000 actinobacteria strains.</title>
        <authorList>
            <person name="Klenk H.-P."/>
        </authorList>
    </citation>
    <scope>NUCLEOTIDE SEQUENCE [LARGE SCALE GENOMIC DNA]</scope>
    <source>
        <strain evidence="4 5">DSM 45518</strain>
    </source>
</reference>
<feature type="domain" description="NB-ARC" evidence="2">
    <location>
        <begin position="510"/>
        <end position="641"/>
    </location>
</feature>
<evidence type="ECO:0000256" key="1">
    <source>
        <dbReference type="SAM" id="MobiDB-lite"/>
    </source>
</evidence>
<dbReference type="SUPFAM" id="SSF52540">
    <property type="entry name" value="P-loop containing nucleoside triphosphate hydrolases"/>
    <property type="match status" value="1"/>
</dbReference>
<dbReference type="GO" id="GO:0043531">
    <property type="term" value="F:ADP binding"/>
    <property type="evidence" value="ECO:0007669"/>
    <property type="project" value="InterPro"/>
</dbReference>
<dbReference type="InterPro" id="IPR053137">
    <property type="entry name" value="NLR-like"/>
</dbReference>
<protein>
    <recommendedName>
        <fullName evidence="6">Tetratricopeptide repeat protein</fullName>
    </recommendedName>
</protein>
<dbReference type="PANTHER" id="PTHR46082:SF6">
    <property type="entry name" value="AAA+ ATPASE DOMAIN-CONTAINING PROTEIN-RELATED"/>
    <property type="match status" value="1"/>
</dbReference>
<evidence type="ECO:0000259" key="3">
    <source>
        <dbReference type="Pfam" id="PF25000"/>
    </source>
</evidence>
<dbReference type="RefSeq" id="WP_184956048.1">
    <property type="nucleotide sequence ID" value="NZ_BOMC01000025.1"/>
</dbReference>
<dbReference type="SUPFAM" id="SSF48452">
    <property type="entry name" value="TPR-like"/>
    <property type="match status" value="3"/>
</dbReference>
<gene>
    <name evidence="4" type="ORF">BKA14_008135</name>
</gene>
<dbReference type="InterPro" id="IPR056681">
    <property type="entry name" value="DUF7779"/>
</dbReference>
<dbReference type="Pfam" id="PF25000">
    <property type="entry name" value="DUF7779"/>
    <property type="match status" value="1"/>
</dbReference>
<organism evidence="4 5">
    <name type="scientific">Paractinoplanes abujensis</name>
    <dbReference type="NCBI Taxonomy" id="882441"/>
    <lineage>
        <taxon>Bacteria</taxon>
        <taxon>Bacillati</taxon>
        <taxon>Actinomycetota</taxon>
        <taxon>Actinomycetes</taxon>
        <taxon>Micromonosporales</taxon>
        <taxon>Micromonosporaceae</taxon>
        <taxon>Paractinoplanes</taxon>
    </lineage>
</organism>
<dbReference type="Gene3D" id="3.40.50.300">
    <property type="entry name" value="P-loop containing nucleotide triphosphate hydrolases"/>
    <property type="match status" value="1"/>
</dbReference>
<name>A0A7W7G6G2_9ACTN</name>
<evidence type="ECO:0000313" key="4">
    <source>
        <dbReference type="EMBL" id="MBB4697987.1"/>
    </source>
</evidence>